<reference evidence="2" key="1">
    <citation type="submission" date="2020-07" db="EMBL/GenBank/DDBJ databases">
        <title>Huge and variable diversity of episymbiotic CPR bacteria and DPANN archaea in groundwater ecosystems.</title>
        <authorList>
            <person name="He C.Y."/>
            <person name="Keren R."/>
            <person name="Whittaker M."/>
            <person name="Farag I.F."/>
            <person name="Doudna J."/>
            <person name="Cate J.H.D."/>
            <person name="Banfield J.F."/>
        </authorList>
    </citation>
    <scope>NUCLEOTIDE SEQUENCE</scope>
    <source>
        <strain evidence="2">NC_groundwater_717_Ag_S-0.2um_59_8</strain>
    </source>
</reference>
<dbReference type="Gene3D" id="3.40.50.2000">
    <property type="entry name" value="Glycogen Phosphorylase B"/>
    <property type="match status" value="1"/>
</dbReference>
<dbReference type="AlphaFoldDB" id="A0A932GSS2"/>
<gene>
    <name evidence="2" type="ORF">HYY65_15115</name>
</gene>
<dbReference type="SUPFAM" id="SSF53756">
    <property type="entry name" value="UDP-Glycosyltransferase/glycogen phosphorylase"/>
    <property type="match status" value="1"/>
</dbReference>
<proteinExistence type="predicted"/>
<dbReference type="Pfam" id="PF13524">
    <property type="entry name" value="Glyco_trans_1_2"/>
    <property type="match status" value="1"/>
</dbReference>
<accession>A0A932GSS2</accession>
<feature type="domain" description="Spore protein YkvP/CgeB glycosyl transferase-like" evidence="1">
    <location>
        <begin position="199"/>
        <end position="347"/>
    </location>
</feature>
<organism evidence="2 3">
    <name type="scientific">Tectimicrobiota bacterium</name>
    <dbReference type="NCBI Taxonomy" id="2528274"/>
    <lineage>
        <taxon>Bacteria</taxon>
        <taxon>Pseudomonadati</taxon>
        <taxon>Nitrospinota/Tectimicrobiota group</taxon>
        <taxon>Candidatus Tectimicrobiota</taxon>
    </lineage>
</organism>
<evidence type="ECO:0000313" key="2">
    <source>
        <dbReference type="EMBL" id="MBI3016354.1"/>
    </source>
</evidence>
<protein>
    <submittedName>
        <fullName evidence="2">Glycosyltransferase</fullName>
    </submittedName>
</protein>
<comment type="caution">
    <text evidence="2">The sequence shown here is derived from an EMBL/GenBank/DDBJ whole genome shotgun (WGS) entry which is preliminary data.</text>
</comment>
<name>A0A932GSS2_UNCTE</name>
<sequence>MKILLCYYFCTAVPLGRSCAEALRGLGHEVASFECDVRTPFDRWVIRPANKILSNLRIWRDQEFLMRSRWSNLSTRSRGLLRTVREVRPDAVVVMRGASFLPEVLREIRQTISPVLAYWWLKGPIKIYPDTVEEVRCCDLLLSTSRRALDEFRRQVEVPCHYLPLAVDPGIHRRLAVSAADSQRYDCDVSFVGSWNKERQEIIEHLASRTSASLKIWGPGWRKAFSGDGRLAGCVQGAGIYGEQVVKLFNVARISLNIHTWHGIPSGVNGLAFEVPACGGMAMLEHSEELSEIYRIGEEVESYRSLEELVDKINFLLANPEARRKIAERGYERVQRDHTFARRMERLTEAVQDAKTEL</sequence>
<evidence type="ECO:0000313" key="3">
    <source>
        <dbReference type="Proteomes" id="UP000741360"/>
    </source>
</evidence>
<dbReference type="EMBL" id="JACPSX010000294">
    <property type="protein sequence ID" value="MBI3016354.1"/>
    <property type="molecule type" value="Genomic_DNA"/>
</dbReference>
<dbReference type="Proteomes" id="UP000741360">
    <property type="component" value="Unassembled WGS sequence"/>
</dbReference>
<evidence type="ECO:0000259" key="1">
    <source>
        <dbReference type="Pfam" id="PF13524"/>
    </source>
</evidence>
<dbReference type="InterPro" id="IPR055259">
    <property type="entry name" value="YkvP/CgeB_Glyco_trans-like"/>
</dbReference>